<organism evidence="5 6">
    <name type="scientific">Lacticaseibacillus pabuli</name>
    <dbReference type="NCBI Taxonomy" id="3025672"/>
    <lineage>
        <taxon>Bacteria</taxon>
        <taxon>Bacillati</taxon>
        <taxon>Bacillota</taxon>
        <taxon>Bacilli</taxon>
        <taxon>Lactobacillales</taxon>
        <taxon>Lactobacillaceae</taxon>
        <taxon>Lacticaseibacillus</taxon>
    </lineage>
</organism>
<dbReference type="PANTHER" id="PTHR30349">
    <property type="entry name" value="PHAGE INTEGRASE-RELATED"/>
    <property type="match status" value="1"/>
</dbReference>
<dbReference type="Pfam" id="PF13102">
    <property type="entry name" value="Phage_int_SAM_5"/>
    <property type="match status" value="1"/>
</dbReference>
<name>A0ABY7WTV6_9LACO</name>
<dbReference type="Proteomes" id="UP001220377">
    <property type="component" value="Chromosome"/>
</dbReference>
<dbReference type="InterPro" id="IPR050090">
    <property type="entry name" value="Tyrosine_recombinase_XerCD"/>
</dbReference>
<gene>
    <name evidence="5" type="ORF">PQ472_05000</name>
</gene>
<dbReference type="EMBL" id="CP117884">
    <property type="protein sequence ID" value="WDF83594.1"/>
    <property type="molecule type" value="Genomic_DNA"/>
</dbReference>
<evidence type="ECO:0000259" key="4">
    <source>
        <dbReference type="PROSITE" id="PS51898"/>
    </source>
</evidence>
<dbReference type="InterPro" id="IPR010998">
    <property type="entry name" value="Integrase_recombinase_N"/>
</dbReference>
<evidence type="ECO:0000256" key="1">
    <source>
        <dbReference type="ARBA" id="ARBA00008857"/>
    </source>
</evidence>
<evidence type="ECO:0000313" key="5">
    <source>
        <dbReference type="EMBL" id="WDF83594.1"/>
    </source>
</evidence>
<keyword evidence="6" id="KW-1185">Reference proteome</keyword>
<dbReference type="InterPro" id="IPR013762">
    <property type="entry name" value="Integrase-like_cat_sf"/>
</dbReference>
<keyword evidence="2" id="KW-0238">DNA-binding</keyword>
<comment type="similarity">
    <text evidence="1">Belongs to the 'phage' integrase family.</text>
</comment>
<dbReference type="InterPro" id="IPR002104">
    <property type="entry name" value="Integrase_catalytic"/>
</dbReference>
<proteinExistence type="inferred from homology"/>
<dbReference type="Pfam" id="PF00589">
    <property type="entry name" value="Phage_integrase"/>
    <property type="match status" value="1"/>
</dbReference>
<feature type="domain" description="Tyr recombinase" evidence="4">
    <location>
        <begin position="178"/>
        <end position="382"/>
    </location>
</feature>
<dbReference type="PROSITE" id="PS51898">
    <property type="entry name" value="TYR_RECOMBINASE"/>
    <property type="match status" value="1"/>
</dbReference>
<dbReference type="InterPro" id="IPR025269">
    <property type="entry name" value="SAM-like_dom"/>
</dbReference>
<dbReference type="PANTHER" id="PTHR30349:SF64">
    <property type="entry name" value="PROPHAGE INTEGRASE INTD-RELATED"/>
    <property type="match status" value="1"/>
</dbReference>
<evidence type="ECO:0000313" key="6">
    <source>
        <dbReference type="Proteomes" id="UP001220377"/>
    </source>
</evidence>
<protein>
    <submittedName>
        <fullName evidence="5">Site-specific integrase</fullName>
    </submittedName>
</protein>
<dbReference type="RefSeq" id="WP_274261850.1">
    <property type="nucleotide sequence ID" value="NZ_CP117884.1"/>
</dbReference>
<keyword evidence="3" id="KW-0233">DNA recombination</keyword>
<dbReference type="Gene3D" id="1.10.443.10">
    <property type="entry name" value="Intergrase catalytic core"/>
    <property type="match status" value="1"/>
</dbReference>
<accession>A0ABY7WTV6</accession>
<evidence type="ECO:0000256" key="2">
    <source>
        <dbReference type="ARBA" id="ARBA00023125"/>
    </source>
</evidence>
<evidence type="ECO:0000256" key="3">
    <source>
        <dbReference type="ARBA" id="ARBA00023172"/>
    </source>
</evidence>
<dbReference type="SUPFAM" id="SSF56349">
    <property type="entry name" value="DNA breaking-rejoining enzymes"/>
    <property type="match status" value="1"/>
</dbReference>
<dbReference type="InterPro" id="IPR011010">
    <property type="entry name" value="DNA_brk_join_enz"/>
</dbReference>
<dbReference type="Gene3D" id="1.10.150.130">
    <property type="match status" value="1"/>
</dbReference>
<reference evidence="5 6" key="1">
    <citation type="submission" date="2023-02" db="EMBL/GenBank/DDBJ databases">
        <title>Genome sequence of Lacticaseibacillus sp. KACC 23028.</title>
        <authorList>
            <person name="Kim S."/>
            <person name="Heo J."/>
            <person name="Kwon S.-W."/>
        </authorList>
    </citation>
    <scope>NUCLEOTIDE SEQUENCE [LARGE SCALE GENOMIC DNA]</scope>
    <source>
        <strain evidence="5 6">KACC 23028</strain>
    </source>
</reference>
<dbReference type="CDD" id="cd01189">
    <property type="entry name" value="INT_ICEBs1_C_like"/>
    <property type="match status" value="1"/>
</dbReference>
<sequence length="395" mass="44985">MATFSKLDSGRWQYRVSVGSGKNRKRIKSSLDEAGNPLMSLKAAKLAANSIESRTLRGRTATGSKQSISDYFDNWIKVYKLGKHSASTDAWYHNVSGYIREYFDDTQLSTIDRMQWQQFINHLSTTPRSARKGPLSHSTILRVNNYMRAVAGEALEDGVITKDFTRHVDLGGEDSKPAVDKFLNQQEFIDILSLAAQRADMQHMSDYIIFAQGLLGTRFEETIGIAWDRIDWEHQTVRIDRSWNYKIKSQYGNFGGLKNKASYRTLPMSNDLAAMFKQLQGEQQDLYSAQQYTDPDNLVFRNFYHNVVNNNAVNDTLKRLCTAAKTHIKITSHGLRHTNGSVLLYNGVELIAVSRRLGHADMQTTIKTYAHEIHEMQMREDTKTAKVLDGLDILE</sequence>